<dbReference type="PANTHER" id="PTHR19288">
    <property type="entry name" value="4-NITROPHENYLPHOSPHATASE-RELATED"/>
    <property type="match status" value="1"/>
</dbReference>
<proteinExistence type="predicted"/>
<dbReference type="RefSeq" id="WP_138324927.1">
    <property type="nucleotide sequence ID" value="NZ_VCDI01000001.1"/>
</dbReference>
<dbReference type="Pfam" id="PF13344">
    <property type="entry name" value="Hydrolase_6"/>
    <property type="match status" value="1"/>
</dbReference>
<dbReference type="InterPro" id="IPR006356">
    <property type="entry name" value="HAD-SF_hydro_IIA_hyp3"/>
</dbReference>
<dbReference type="Gene3D" id="3.40.50.1000">
    <property type="entry name" value="HAD superfamily/HAD-like"/>
    <property type="match status" value="2"/>
</dbReference>
<keyword evidence="2" id="KW-1185">Reference proteome</keyword>
<dbReference type="Proteomes" id="UP000305654">
    <property type="component" value="Unassembled WGS sequence"/>
</dbReference>
<dbReference type="OrthoDB" id="9791073at2"/>
<keyword evidence="1" id="KW-0378">Hydrolase</keyword>
<dbReference type="CDD" id="cd07525">
    <property type="entry name" value="HAD_like"/>
    <property type="match status" value="1"/>
</dbReference>
<comment type="caution">
    <text evidence="1">The sequence shown here is derived from an EMBL/GenBank/DDBJ whole genome shotgun (WGS) entry which is preliminary data.</text>
</comment>
<dbReference type="NCBIfam" id="TIGR01459">
    <property type="entry name" value="HAD-SF-IIA-hyp4"/>
    <property type="match status" value="1"/>
</dbReference>
<organism evidence="1 2">
    <name type="scientific">Lichenicoccus roseus</name>
    <dbReference type="NCBI Taxonomy" id="2683649"/>
    <lineage>
        <taxon>Bacteria</taxon>
        <taxon>Pseudomonadati</taxon>
        <taxon>Pseudomonadota</taxon>
        <taxon>Alphaproteobacteria</taxon>
        <taxon>Acetobacterales</taxon>
        <taxon>Acetobacteraceae</taxon>
        <taxon>Lichenicoccus</taxon>
    </lineage>
</organism>
<dbReference type="NCBIfam" id="TIGR01460">
    <property type="entry name" value="HAD-SF-IIA"/>
    <property type="match status" value="1"/>
</dbReference>
<reference evidence="1 2" key="1">
    <citation type="submission" date="2019-05" db="EMBL/GenBank/DDBJ databases">
        <authorList>
            <person name="Pankratov T."/>
            <person name="Grouzdev D."/>
        </authorList>
    </citation>
    <scope>NUCLEOTIDE SEQUENCE [LARGE SCALE GENOMIC DNA]</scope>
    <source>
        <strain evidence="1 2">KEBCLARHB70R</strain>
    </source>
</reference>
<dbReference type="InterPro" id="IPR006357">
    <property type="entry name" value="HAD-SF_hydro_IIA"/>
</dbReference>
<dbReference type="EMBL" id="VCDI01000001">
    <property type="protein sequence ID" value="TLU74678.1"/>
    <property type="molecule type" value="Genomic_DNA"/>
</dbReference>
<accession>A0A5R9JJZ3</accession>
<dbReference type="PANTHER" id="PTHR19288:SF90">
    <property type="entry name" value="OS08G0542600 PROTEIN"/>
    <property type="match status" value="1"/>
</dbReference>
<evidence type="ECO:0000313" key="1">
    <source>
        <dbReference type="EMBL" id="TLU74678.1"/>
    </source>
</evidence>
<evidence type="ECO:0000313" key="2">
    <source>
        <dbReference type="Proteomes" id="UP000305654"/>
    </source>
</evidence>
<gene>
    <name evidence="1" type="ORF">FE263_03630</name>
</gene>
<name>A0A5R9JJZ3_9PROT</name>
<dbReference type="GO" id="GO:0016791">
    <property type="term" value="F:phosphatase activity"/>
    <property type="evidence" value="ECO:0007669"/>
    <property type="project" value="TreeGrafter"/>
</dbReference>
<dbReference type="GO" id="GO:0005737">
    <property type="term" value="C:cytoplasm"/>
    <property type="evidence" value="ECO:0007669"/>
    <property type="project" value="TreeGrafter"/>
</dbReference>
<protein>
    <submittedName>
        <fullName evidence="1">TIGR01459 family HAD-type hydrolase</fullName>
    </submittedName>
</protein>
<dbReference type="InterPro" id="IPR023214">
    <property type="entry name" value="HAD_sf"/>
</dbReference>
<dbReference type="SUPFAM" id="SSF56784">
    <property type="entry name" value="HAD-like"/>
    <property type="match status" value="1"/>
</dbReference>
<dbReference type="AlphaFoldDB" id="A0A5R9JJZ3"/>
<dbReference type="InterPro" id="IPR036412">
    <property type="entry name" value="HAD-like_sf"/>
</dbReference>
<sequence>MRHLDRLSSIAGNYDGYIVDLWGVVHDGVTPYPGAIACLQRLREAGKRVVLLSNAPRRVAPVQAGLRRMGLPDDSYDGILTSGEATRVMLEQRTDPWIASVGRRVLHLGPEKDASVYAGLDLTLVTAPGDADLLLNTGPDDDSAEDVLAIYAPLLRACGEARVPMLCANPDLEIVRGGKRIVCAGLLASQYAQLGGQVRSIGKPHPEVYAQVLDMLAVPRDRVLAVGDALATDIAGAKAAGIASCWVLGGIHAEMIGDNMALAEAEAGSAGLAPVATIPSLGW</sequence>
<dbReference type="Pfam" id="PF13242">
    <property type="entry name" value="Hydrolase_like"/>
    <property type="match status" value="1"/>
</dbReference>